<dbReference type="AlphaFoldDB" id="A0A3R7XH07"/>
<protein>
    <submittedName>
        <fullName evidence="1">Uncharacterized protein</fullName>
    </submittedName>
</protein>
<dbReference type="RefSeq" id="WP_259135211.1">
    <property type="nucleotide sequence ID" value="NZ_JANUCS010000011.1"/>
</dbReference>
<sequence length="131" mass="14782">MPTLSEKDIKKIALLSINYILSSLQQKTGYVTTDRPSKNNGLPNSAMQKTYENILKNELVSSSLISNEKNKLHMAANILVEPNFDMSNVTFYLVICNSDDYIEIQATGVYRSDIDLKGSRFQLSQIYVNPI</sequence>
<dbReference type="EMBL" id="QZAB01000395">
    <property type="protein sequence ID" value="RQD83470.1"/>
    <property type="molecule type" value="Genomic_DNA"/>
</dbReference>
<evidence type="ECO:0000313" key="1">
    <source>
        <dbReference type="EMBL" id="RQD83470.1"/>
    </source>
</evidence>
<evidence type="ECO:0000313" key="2">
    <source>
        <dbReference type="Proteomes" id="UP000284763"/>
    </source>
</evidence>
<dbReference type="Proteomes" id="UP000284763">
    <property type="component" value="Unassembled WGS sequence"/>
</dbReference>
<reference evidence="1 2" key="1">
    <citation type="submission" date="2018-08" db="EMBL/GenBank/DDBJ databases">
        <title>The metabolism and importance of syntrophic acetate oxidation coupled to methane or sulfide production in haloalkaline environments.</title>
        <authorList>
            <person name="Timmers P.H.A."/>
            <person name="Vavourakis C.D."/>
            <person name="Sorokin D.Y."/>
            <person name="Sinninghe Damste J.S."/>
            <person name="Muyzer G."/>
            <person name="Stams A.J.M."/>
            <person name="Plugge C.M."/>
        </authorList>
    </citation>
    <scope>NUCLEOTIDE SEQUENCE [LARGE SCALE GENOMIC DNA]</scope>
    <source>
        <strain evidence="1">MSAO_Arc3</strain>
    </source>
</reference>
<comment type="caution">
    <text evidence="1">The sequence shown here is derived from an EMBL/GenBank/DDBJ whole genome shotgun (WGS) entry which is preliminary data.</text>
</comment>
<proteinExistence type="predicted"/>
<gene>
    <name evidence="1" type="ORF">D5R95_06265</name>
</gene>
<accession>A0A3R7XH07</accession>
<organism evidence="1 2">
    <name type="scientific">Methanosalsum natronophilum</name>
    <dbReference type="NCBI Taxonomy" id="768733"/>
    <lineage>
        <taxon>Archaea</taxon>
        <taxon>Methanobacteriati</taxon>
        <taxon>Methanobacteriota</taxon>
        <taxon>Stenosarchaea group</taxon>
        <taxon>Methanomicrobia</taxon>
        <taxon>Methanosarcinales</taxon>
        <taxon>Methanosarcinaceae</taxon>
        <taxon>Methanosalsum</taxon>
    </lineage>
</organism>
<name>A0A3R7XH07_9EURY</name>